<reference evidence="2" key="1">
    <citation type="submission" date="2024-03" db="EMBL/GenBank/DDBJ databases">
        <title>Diverse circular DNA viruses in blood, oral, and fecal samples of captive lemurs.</title>
        <authorList>
            <person name="Paietta E.N."/>
            <person name="Kraberger S."/>
            <person name="Lund M.C."/>
            <person name="Custer J.M."/>
            <person name="Vargas K.M."/>
            <person name="Ehmke E.E."/>
            <person name="Yoder A.D."/>
            <person name="Varsani A."/>
        </authorList>
    </citation>
    <scope>NUCLEOTIDE SEQUENCE</scope>
    <source>
        <strain evidence="2">Duke_21_1</strain>
    </source>
</reference>
<dbReference type="NCBIfam" id="TIGR00616">
    <property type="entry name" value="rect"/>
    <property type="match status" value="1"/>
</dbReference>
<dbReference type="InterPro" id="IPR018330">
    <property type="entry name" value="RecT_fam"/>
</dbReference>
<proteinExistence type="predicted"/>
<evidence type="ECO:0000313" key="2">
    <source>
        <dbReference type="EMBL" id="XCD03716.1"/>
    </source>
</evidence>
<dbReference type="Pfam" id="PF03837">
    <property type="entry name" value="RecT"/>
    <property type="match status" value="1"/>
</dbReference>
<accession>A0AAU8AVG1</accession>
<dbReference type="GO" id="GO:0006259">
    <property type="term" value="P:DNA metabolic process"/>
    <property type="evidence" value="ECO:0007669"/>
    <property type="project" value="InterPro"/>
</dbReference>
<evidence type="ECO:0000256" key="1">
    <source>
        <dbReference type="SAM" id="MobiDB-lite"/>
    </source>
</evidence>
<protein>
    <submittedName>
        <fullName evidence="2">RecT protein</fullName>
    </submittedName>
</protein>
<dbReference type="EMBL" id="PP511379">
    <property type="protein sequence ID" value="XCD03716.1"/>
    <property type="molecule type" value="Genomic_DNA"/>
</dbReference>
<organism evidence="2">
    <name type="scientific">Dulem virus 40</name>
    <dbReference type="NCBI Taxonomy" id="3145758"/>
    <lineage>
        <taxon>Viruses</taxon>
        <taxon>Duplodnaviria</taxon>
        <taxon>Heunggongvirae</taxon>
        <taxon>Uroviricota</taxon>
        <taxon>Caudoviricetes</taxon>
    </lineage>
</organism>
<sequence>MSTEQTTQPEQAAPQTQPQETTAVVKKEKYTPELCASAINKLPAQLQGIKNCFAQPFDSFRNAFKDPKEADRVMAKEIEFAAQAMLANNFLIKCATNNPISLVNALKNVALTRSTLNPVLKQGYLVPFGGAITFMPSYMGLVDVLINNGLVRKIEAHCVFEGDKFEIKHGTGGYLNHIPDPWGSRDKSRLKGAYYYAVMTDGTELFDTIPVEEIEKIRKRAPSAKSSSPWDTDYEQMCVKTAIRRAFKFIAKNGISEDKVKALEAVFDYDEKVEQNWIAEQKQPVTSGNRFNEDEVEYEEVKE</sequence>
<dbReference type="GO" id="GO:0003677">
    <property type="term" value="F:DNA binding"/>
    <property type="evidence" value="ECO:0007669"/>
    <property type="project" value="InterPro"/>
</dbReference>
<name>A0AAU8AVG1_9CAUD</name>
<dbReference type="InterPro" id="IPR004590">
    <property type="entry name" value="ssDNA_annealing_RecT"/>
</dbReference>
<feature type="region of interest" description="Disordered" evidence="1">
    <location>
        <begin position="1"/>
        <end position="23"/>
    </location>
</feature>